<dbReference type="Gene3D" id="1.20.1280.50">
    <property type="match status" value="1"/>
</dbReference>
<dbReference type="CDD" id="cd09917">
    <property type="entry name" value="F-box_SF"/>
    <property type="match status" value="1"/>
</dbReference>
<dbReference type="Proteomes" id="UP000623129">
    <property type="component" value="Unassembled WGS sequence"/>
</dbReference>
<gene>
    <name evidence="2" type="ORF">FCM35_KLT17166</name>
</gene>
<evidence type="ECO:0000313" key="3">
    <source>
        <dbReference type="Proteomes" id="UP000623129"/>
    </source>
</evidence>
<keyword evidence="3" id="KW-1185">Reference proteome</keyword>
<reference evidence="2" key="1">
    <citation type="submission" date="2020-01" db="EMBL/GenBank/DDBJ databases">
        <title>Genome sequence of Kobresia littledalei, the first chromosome-level genome in the family Cyperaceae.</title>
        <authorList>
            <person name="Qu G."/>
        </authorList>
    </citation>
    <scope>NUCLEOTIDE SEQUENCE</scope>
    <source>
        <strain evidence="2">C.B.Clarke</strain>
        <tissue evidence="2">Leaf</tissue>
    </source>
</reference>
<dbReference type="InterPro" id="IPR001810">
    <property type="entry name" value="F-box_dom"/>
</dbReference>
<proteinExistence type="predicted"/>
<dbReference type="InterPro" id="IPR036047">
    <property type="entry name" value="F-box-like_dom_sf"/>
</dbReference>
<protein>
    <submittedName>
        <fullName evidence="2">F-box protein</fullName>
    </submittedName>
</protein>
<dbReference type="AlphaFoldDB" id="A0A833RQL5"/>
<dbReference type="SUPFAM" id="SSF81383">
    <property type="entry name" value="F-box domain"/>
    <property type="match status" value="1"/>
</dbReference>
<dbReference type="EMBL" id="SWLB01000005">
    <property type="protein sequence ID" value="KAF3338329.1"/>
    <property type="molecule type" value="Genomic_DNA"/>
</dbReference>
<dbReference type="InterPro" id="IPR050942">
    <property type="entry name" value="F-box_BR-signaling"/>
</dbReference>
<dbReference type="PANTHER" id="PTHR44259">
    <property type="entry name" value="OS07G0183000 PROTEIN-RELATED"/>
    <property type="match status" value="1"/>
</dbReference>
<dbReference type="Pfam" id="PF03478">
    <property type="entry name" value="Beta-prop_KIB1-4"/>
    <property type="match status" value="1"/>
</dbReference>
<dbReference type="Pfam" id="PF00646">
    <property type="entry name" value="F-box"/>
    <property type="match status" value="1"/>
</dbReference>
<name>A0A833RQL5_9POAL</name>
<sequence>MAAWADLPSDLLISISDRLDMLSCLRISAVCTTWASIVRPRLNLQPIPWLLLYVRNSIKNSGHTDFTFYDLTSYTSYCITSPIPFSLDGPHWIGSNFGRLVCIDQNSQLHLISPLTGAKQLLPSVKLPHGYQGNLNTYWDAHRNTLKFHSHEKVILCQVPDHGSGNDNGLLLLCFFRPYGLAILKVGDDNWTWLDLERHYLDAIVYQGKIYAMTADTLYCWEHKGSSFRAGKVILTIRDSILNDFTKYLVESGGKVLMVCRNNKEHCNHGKAMNVYELDLDQGRRLWRPVQSIGDNAIIMGLDYCRIASNIGLDSAKLNCIYYFDENCNDNIYKSFHFLLVYNCKKRKYDRFPIQKGNSPTPWFWPCYVK</sequence>
<evidence type="ECO:0000259" key="1">
    <source>
        <dbReference type="PROSITE" id="PS50181"/>
    </source>
</evidence>
<evidence type="ECO:0000313" key="2">
    <source>
        <dbReference type="EMBL" id="KAF3338329.1"/>
    </source>
</evidence>
<dbReference type="InterPro" id="IPR005174">
    <property type="entry name" value="KIB1-4_b-propeller"/>
</dbReference>
<accession>A0A833RQL5</accession>
<dbReference type="PANTHER" id="PTHR44259:SF114">
    <property type="entry name" value="OS06G0707300 PROTEIN"/>
    <property type="match status" value="1"/>
</dbReference>
<feature type="domain" description="F-box" evidence="1">
    <location>
        <begin position="1"/>
        <end position="47"/>
    </location>
</feature>
<comment type="caution">
    <text evidence="2">The sequence shown here is derived from an EMBL/GenBank/DDBJ whole genome shotgun (WGS) entry which is preliminary data.</text>
</comment>
<organism evidence="2 3">
    <name type="scientific">Carex littledalei</name>
    <dbReference type="NCBI Taxonomy" id="544730"/>
    <lineage>
        <taxon>Eukaryota</taxon>
        <taxon>Viridiplantae</taxon>
        <taxon>Streptophyta</taxon>
        <taxon>Embryophyta</taxon>
        <taxon>Tracheophyta</taxon>
        <taxon>Spermatophyta</taxon>
        <taxon>Magnoliopsida</taxon>
        <taxon>Liliopsida</taxon>
        <taxon>Poales</taxon>
        <taxon>Cyperaceae</taxon>
        <taxon>Cyperoideae</taxon>
        <taxon>Cariceae</taxon>
        <taxon>Carex</taxon>
        <taxon>Carex subgen. Euthyceras</taxon>
    </lineage>
</organism>
<dbReference type="OrthoDB" id="582614at2759"/>
<dbReference type="PROSITE" id="PS50181">
    <property type="entry name" value="FBOX"/>
    <property type="match status" value="1"/>
</dbReference>